<reference evidence="1" key="1">
    <citation type="submission" date="2020-02" db="EMBL/GenBank/DDBJ databases">
        <authorList>
            <person name="Meier V. D."/>
        </authorList>
    </citation>
    <scope>NUCLEOTIDE SEQUENCE</scope>
    <source>
        <strain evidence="1">AVDCRST_MAG75</strain>
    </source>
</reference>
<organism evidence="1">
    <name type="scientific">uncultured Propionibacteriaceae bacterium</name>
    <dbReference type="NCBI Taxonomy" id="257457"/>
    <lineage>
        <taxon>Bacteria</taxon>
        <taxon>Bacillati</taxon>
        <taxon>Actinomycetota</taxon>
        <taxon>Actinomycetes</taxon>
        <taxon>Propionibacteriales</taxon>
        <taxon>Propionibacteriaceae</taxon>
        <taxon>environmental samples</taxon>
    </lineage>
</organism>
<proteinExistence type="predicted"/>
<evidence type="ECO:0000313" key="1">
    <source>
        <dbReference type="EMBL" id="CAA9370755.1"/>
    </source>
</evidence>
<name>A0A6J4MW71_9ACTN</name>
<dbReference type="EMBL" id="CADCUO010000002">
    <property type="protein sequence ID" value="CAA9370755.1"/>
    <property type="molecule type" value="Genomic_DNA"/>
</dbReference>
<protein>
    <submittedName>
        <fullName evidence="1">Uncharacterized protein</fullName>
    </submittedName>
</protein>
<dbReference type="AlphaFoldDB" id="A0A6J4MW71"/>
<accession>A0A6J4MW71</accession>
<gene>
    <name evidence="1" type="ORF">AVDCRST_MAG75-35</name>
</gene>
<sequence length="92" mass="9982">MTEIAVWANIKLRHRICGAFCCVQTNTTRYQSASDLSNSENATTPEWANCESVHRCFRHRGAARRVELGGGLVLYSPNAASGAPVIGLLAPH</sequence>